<gene>
    <name evidence="4" type="primary">PMP2</name>
</gene>
<dbReference type="GeneTree" id="ENSGT00940000160445"/>
<evidence type="ECO:0000259" key="2">
    <source>
        <dbReference type="PROSITE" id="PS00214"/>
    </source>
</evidence>
<evidence type="ECO:0000313" key="5">
    <source>
        <dbReference type="Proteomes" id="UP000001519"/>
    </source>
</evidence>
<dbReference type="Ensembl" id="ENSGGOT00000048201.1">
    <property type="protein sequence ID" value="ENSGGOP00000035465.1"/>
    <property type="gene ID" value="ENSGGOG00000025372.2"/>
</dbReference>
<dbReference type="InterPro" id="IPR012674">
    <property type="entry name" value="Calycin"/>
</dbReference>
<reference evidence="3 5" key="1">
    <citation type="submission" date="2011-05" db="EMBL/GenBank/DDBJ databases">
        <title>Insights into the evolution of the great apes provided by the gorilla genome.</title>
        <authorList>
            <person name="Scally A."/>
        </authorList>
    </citation>
    <scope>NUCLEOTIDE SEQUENCE [LARGE SCALE GENOMIC DNA]</scope>
</reference>
<dbReference type="GO" id="GO:0008289">
    <property type="term" value="F:lipid binding"/>
    <property type="evidence" value="ECO:0007669"/>
    <property type="project" value="InterPro"/>
</dbReference>
<evidence type="ECO:0000313" key="4">
    <source>
        <dbReference type="Ensembl" id="ENSGGOP00000035465.1"/>
    </source>
</evidence>
<feature type="region of interest" description="Disordered" evidence="1">
    <location>
        <begin position="31"/>
        <end position="66"/>
    </location>
</feature>
<keyword evidence="5" id="KW-1185">Reference proteome</keyword>
<feature type="compositionally biased region" description="Basic and acidic residues" evidence="1">
    <location>
        <begin position="42"/>
        <end position="53"/>
    </location>
</feature>
<dbReference type="SUPFAM" id="SSF50814">
    <property type="entry name" value="Lipocalins"/>
    <property type="match status" value="1"/>
</dbReference>
<name>A0A2I2Y4I7_GORGO</name>
<dbReference type="AlphaFoldDB" id="A0A2I2Y4I7"/>
<evidence type="ECO:0000313" key="3">
    <source>
        <dbReference type="Ensembl" id="ENSGGOP00000029813.1"/>
    </source>
</evidence>
<reference evidence="3" key="3">
    <citation type="submission" date="2025-05" db="UniProtKB">
        <authorList>
            <consortium name="Ensembl"/>
        </authorList>
    </citation>
    <scope>IDENTIFICATION</scope>
</reference>
<dbReference type="PROSITE" id="PS00214">
    <property type="entry name" value="FABP"/>
    <property type="match status" value="1"/>
</dbReference>
<dbReference type="Proteomes" id="UP000001519">
    <property type="component" value="Chromosome 8"/>
</dbReference>
<sequence length="66" mass="7653">MSNKFLGTWKLVSSENFDDYMKALEHRNPAERITESSAEMGWQRDNHKEKASEWENGSGKSIFTSK</sequence>
<accession>A0A2I2Y4I7</accession>
<feature type="domain" description="Cytosolic fatty-acid binding proteins" evidence="2">
    <location>
        <begin position="7"/>
        <end position="24"/>
    </location>
</feature>
<protein>
    <recommendedName>
        <fullName evidence="2">Cytosolic fatty-acid binding proteins domain-containing protein</fullName>
    </recommendedName>
</protein>
<organism evidence="3 5">
    <name type="scientific">Gorilla gorilla gorilla</name>
    <name type="common">Western lowland gorilla</name>
    <dbReference type="NCBI Taxonomy" id="9595"/>
    <lineage>
        <taxon>Eukaryota</taxon>
        <taxon>Metazoa</taxon>
        <taxon>Chordata</taxon>
        <taxon>Craniata</taxon>
        <taxon>Vertebrata</taxon>
        <taxon>Euteleostomi</taxon>
        <taxon>Mammalia</taxon>
        <taxon>Eutheria</taxon>
        <taxon>Euarchontoglires</taxon>
        <taxon>Primates</taxon>
        <taxon>Haplorrhini</taxon>
        <taxon>Catarrhini</taxon>
        <taxon>Hominidae</taxon>
        <taxon>Gorilla</taxon>
    </lineage>
</organism>
<dbReference type="InterPro" id="IPR000463">
    <property type="entry name" value="Fatty_acid-bd"/>
</dbReference>
<dbReference type="Bgee" id="ENSGGOG00000025372">
    <property type="expression patterns" value="Expressed in frontal cortex and 3 other cell types or tissues"/>
</dbReference>
<dbReference type="Gene3D" id="2.40.128.20">
    <property type="match status" value="1"/>
</dbReference>
<evidence type="ECO:0000256" key="1">
    <source>
        <dbReference type="SAM" id="MobiDB-lite"/>
    </source>
</evidence>
<reference evidence="3 5" key="2">
    <citation type="journal article" date="2012" name="Nature">
        <title>Insights into hominid evolution from the gorilla genome sequence.</title>
        <authorList>
            <person name="Scally A."/>
            <person name="Dutheil J.Y."/>
            <person name="Hillier L.W."/>
            <person name="Jordan G.E."/>
            <person name="Goodhead I."/>
            <person name="Herrero J."/>
            <person name="Hobolth A."/>
            <person name="Lappalainen T."/>
            <person name="Mailund T."/>
            <person name="Marques-Bonet T."/>
            <person name="McCarthy S."/>
            <person name="Montgomery S.H."/>
            <person name="Schwalie P.C."/>
            <person name="Tang Y.A."/>
            <person name="Ward M.C."/>
            <person name="Xue Y."/>
            <person name="Yngvadottir B."/>
            <person name="Alkan C."/>
            <person name="Andersen L.N."/>
            <person name="Ayub Q."/>
            <person name="Ball E.V."/>
            <person name="Beal K."/>
            <person name="Bradley B.J."/>
            <person name="Chen Y."/>
            <person name="Clee C.M."/>
            <person name="Fitzgerald S."/>
            <person name="Graves T.A."/>
            <person name="Gu Y."/>
            <person name="Heath P."/>
            <person name="Heger A."/>
            <person name="Karakoc E."/>
            <person name="Kolb-Kokocinski A."/>
            <person name="Laird G.K."/>
            <person name="Lunter G."/>
            <person name="Meader S."/>
            <person name="Mort M."/>
            <person name="Mullikin J.C."/>
            <person name="Munch K."/>
            <person name="O'Connor T.D."/>
            <person name="Phillips A.D."/>
            <person name="Prado-Martinez J."/>
            <person name="Rogers A.S."/>
            <person name="Sajjadian S."/>
            <person name="Schmidt D."/>
            <person name="Shaw K."/>
            <person name="Simpson J.T."/>
            <person name="Stenson P.D."/>
            <person name="Turner D.J."/>
            <person name="Vigilant L."/>
            <person name="Vilella A.J."/>
            <person name="Whitener W."/>
            <person name="Zhu B."/>
            <person name="Cooper D.N."/>
            <person name="de Jong P."/>
            <person name="Dermitzakis E.T."/>
            <person name="Eichler E.E."/>
            <person name="Flicek P."/>
            <person name="Goldman N."/>
            <person name="Mundy N.I."/>
            <person name="Ning Z."/>
            <person name="Odom D.T."/>
            <person name="Ponting C.P."/>
            <person name="Quail M.A."/>
            <person name="Ryder O.A."/>
            <person name="Searle S.M."/>
            <person name="Warren W.C."/>
            <person name="Wilson R.K."/>
            <person name="Schierup M.H."/>
            <person name="Rogers J."/>
            <person name="Tyler-Smith C."/>
            <person name="Durbin R."/>
        </authorList>
    </citation>
    <scope>NUCLEOTIDE SEQUENCE [LARGE SCALE GENOMIC DNA]</scope>
</reference>
<proteinExistence type="predicted"/>
<dbReference type="Ensembl" id="ENSGGOT00000055430.1">
    <property type="protein sequence ID" value="ENSGGOP00000029813.1"/>
    <property type="gene ID" value="ENSGGOG00000037273.1"/>
</dbReference>
<dbReference type="EMBL" id="CABD030057903">
    <property type="status" value="NOT_ANNOTATED_CDS"/>
    <property type="molecule type" value="Genomic_DNA"/>
</dbReference>
<dbReference type="EMBL" id="CABD030057901">
    <property type="status" value="NOT_ANNOTATED_CDS"/>
    <property type="molecule type" value="Genomic_DNA"/>
</dbReference>